<keyword evidence="9" id="KW-0564">Palmitate</keyword>
<evidence type="ECO:0000256" key="5">
    <source>
        <dbReference type="ARBA" id="ARBA00022692"/>
    </source>
</evidence>
<evidence type="ECO:0000256" key="10">
    <source>
        <dbReference type="ARBA" id="ARBA00023288"/>
    </source>
</evidence>
<dbReference type="Proteomes" id="UP000535182">
    <property type="component" value="Unassembled WGS sequence"/>
</dbReference>
<keyword evidence="6" id="KW-0732">Signal</keyword>
<name>A0A9X0QAR7_9BACT</name>
<evidence type="ECO:0000256" key="4">
    <source>
        <dbReference type="ARBA" id="ARBA00022475"/>
    </source>
</evidence>
<proteinExistence type="inferred from homology"/>
<sequence>MSSNHQFLWRGTNKRQSWISFATSPLLLATIGCSGSPEFNILGSYFPSWLVCLAIAIALTFLAHVYATSKKLTEELWPLPIVYSALLCFFSCTLWLILFR</sequence>
<keyword evidence="10" id="KW-0449">Lipoprotein</keyword>
<keyword evidence="5 11" id="KW-0812">Transmembrane</keyword>
<evidence type="ECO:0000256" key="6">
    <source>
        <dbReference type="ARBA" id="ARBA00022729"/>
    </source>
</evidence>
<gene>
    <name evidence="12" type="ORF">HDF14_000459</name>
</gene>
<keyword evidence="8 11" id="KW-0472">Membrane</keyword>
<accession>A0A9X0QAR7</accession>
<keyword evidence="4" id="KW-1003">Cell membrane</keyword>
<evidence type="ECO:0000256" key="11">
    <source>
        <dbReference type="SAM" id="Phobius"/>
    </source>
</evidence>
<evidence type="ECO:0000313" key="12">
    <source>
        <dbReference type="EMBL" id="MBB5326865.1"/>
    </source>
</evidence>
<comment type="caution">
    <text evidence="12">The sequence shown here is derived from an EMBL/GenBank/DDBJ whole genome shotgun (WGS) entry which is preliminary data.</text>
</comment>
<keyword evidence="7 11" id="KW-1133">Transmembrane helix</keyword>
<evidence type="ECO:0000256" key="8">
    <source>
        <dbReference type="ARBA" id="ARBA00023136"/>
    </source>
</evidence>
<reference evidence="12 13" key="1">
    <citation type="submission" date="2020-08" db="EMBL/GenBank/DDBJ databases">
        <title>Genomic Encyclopedia of Type Strains, Phase IV (KMG-V): Genome sequencing to study the core and pangenomes of soil and plant-associated prokaryotes.</title>
        <authorList>
            <person name="Whitman W."/>
        </authorList>
    </citation>
    <scope>NUCLEOTIDE SEQUENCE [LARGE SCALE GENOMIC DNA]</scope>
    <source>
        <strain evidence="12 13">X5P2</strain>
    </source>
</reference>
<evidence type="ECO:0000256" key="3">
    <source>
        <dbReference type="ARBA" id="ARBA00021237"/>
    </source>
</evidence>
<comment type="subcellular location">
    <subcellularLocation>
        <location evidence="1">Membrane</location>
        <topology evidence="1">Multi-pass membrane protein</topology>
    </subcellularLocation>
</comment>
<evidence type="ECO:0000313" key="13">
    <source>
        <dbReference type="Proteomes" id="UP000535182"/>
    </source>
</evidence>
<evidence type="ECO:0000256" key="7">
    <source>
        <dbReference type="ARBA" id="ARBA00022989"/>
    </source>
</evidence>
<organism evidence="12 13">
    <name type="scientific">Tunturiibacter gelidiferens</name>
    <dbReference type="NCBI Taxonomy" id="3069689"/>
    <lineage>
        <taxon>Bacteria</taxon>
        <taxon>Pseudomonadati</taxon>
        <taxon>Acidobacteriota</taxon>
        <taxon>Terriglobia</taxon>
        <taxon>Terriglobales</taxon>
        <taxon>Acidobacteriaceae</taxon>
        <taxon>Tunturiibacter</taxon>
    </lineage>
</organism>
<dbReference type="InterPro" id="IPR031381">
    <property type="entry name" value="YtcA"/>
</dbReference>
<feature type="transmembrane region" description="Helical" evidence="11">
    <location>
        <begin position="79"/>
        <end position="98"/>
    </location>
</feature>
<dbReference type="AlphaFoldDB" id="A0A9X0QAR7"/>
<evidence type="ECO:0000256" key="9">
    <source>
        <dbReference type="ARBA" id="ARBA00023139"/>
    </source>
</evidence>
<keyword evidence="13" id="KW-1185">Reference proteome</keyword>
<feature type="transmembrane region" description="Helical" evidence="11">
    <location>
        <begin position="45"/>
        <end position="67"/>
    </location>
</feature>
<evidence type="ECO:0000256" key="1">
    <source>
        <dbReference type="ARBA" id="ARBA00004141"/>
    </source>
</evidence>
<evidence type="ECO:0000256" key="2">
    <source>
        <dbReference type="ARBA" id="ARBA00008208"/>
    </source>
</evidence>
<dbReference type="RefSeq" id="WP_183973089.1">
    <property type="nucleotide sequence ID" value="NZ_JACHEB010000001.1"/>
</dbReference>
<dbReference type="EMBL" id="JACHEB010000001">
    <property type="protein sequence ID" value="MBB5326865.1"/>
    <property type="molecule type" value="Genomic_DNA"/>
</dbReference>
<dbReference type="GO" id="GO:0016020">
    <property type="term" value="C:membrane"/>
    <property type="evidence" value="ECO:0007669"/>
    <property type="project" value="UniProtKB-SubCell"/>
</dbReference>
<comment type="similarity">
    <text evidence="2">Belongs to the YtcA family.</text>
</comment>
<dbReference type="Pfam" id="PF17090">
    <property type="entry name" value="Ytca"/>
    <property type="match status" value="1"/>
</dbReference>
<protein>
    <recommendedName>
        <fullName evidence="3">Uncharacterized protein YtcA</fullName>
    </recommendedName>
</protein>